<dbReference type="InterPro" id="IPR003615">
    <property type="entry name" value="HNH_nuc"/>
</dbReference>
<evidence type="ECO:0000313" key="3">
    <source>
        <dbReference type="Proteomes" id="UP000076104"/>
    </source>
</evidence>
<dbReference type="SMART" id="SM00507">
    <property type="entry name" value="HNHc"/>
    <property type="match status" value="1"/>
</dbReference>
<keyword evidence="3" id="KW-1185">Reference proteome</keyword>
<dbReference type="EMBL" id="CP014945">
    <property type="protein sequence ID" value="AMT97249.1"/>
    <property type="molecule type" value="Genomic_DNA"/>
</dbReference>
<dbReference type="CDD" id="cd00085">
    <property type="entry name" value="HNHc"/>
    <property type="match status" value="1"/>
</dbReference>
<accession>A0ABN4N7Q6</accession>
<gene>
    <name evidence="2" type="ORF">A3K91_1649</name>
</gene>
<organism evidence="2 3">
    <name type="scientific">Psychrobacter alimentarius</name>
    <dbReference type="NCBI Taxonomy" id="261164"/>
    <lineage>
        <taxon>Bacteria</taxon>
        <taxon>Pseudomonadati</taxon>
        <taxon>Pseudomonadota</taxon>
        <taxon>Gammaproteobacteria</taxon>
        <taxon>Moraxellales</taxon>
        <taxon>Moraxellaceae</taxon>
        <taxon>Psychrobacter</taxon>
    </lineage>
</organism>
<dbReference type="Gene3D" id="1.10.30.50">
    <property type="match status" value="1"/>
</dbReference>
<sequence>MPIAEFQLNFLRRIQWLLESSSYTSTYKFALLMAIVNLSIESGIDDDSEYSISYEQLAEQFIQLYWTQALPYSDQSSDSVLRQSSTTGQASVINSILDLQHKTKTTSLTMACTQNIKLWQSTIKDIASTIKKYPARYLQSAEDKVSREFLYVYDSKSKVITLKPGIAYCFTRFSKIINKLCQQYWTEFVRKNSRNQIHFSDDIDLQQFLFNQSRQSLKVLIPILIDTQQGRCFYCHKPLRNNIEVDHFIPWSKYPIDTTHNFVLTDHSCNNSKRDYLAQELFYEKWLERNQRHGHTIEQEAKNIGFTTNQLRSETISQWAYQIAVEHEDLVWSPEPSIKLRTINPGLLPRLRG</sequence>
<reference evidence="2 3" key="1">
    <citation type="submission" date="2016-03" db="EMBL/GenBank/DDBJ databases">
        <title>Genome sequencing of Psychrobacter alimentarius PAMC 27889.</title>
        <authorList>
            <person name="Lee J."/>
            <person name="Kim O.-S."/>
        </authorList>
    </citation>
    <scope>NUCLEOTIDE SEQUENCE [LARGE SCALE GENOMIC DNA]</scope>
    <source>
        <strain evidence="2 3">PAMC 27889</strain>
    </source>
</reference>
<dbReference type="Pfam" id="PF13395">
    <property type="entry name" value="HNH_4"/>
    <property type="match status" value="1"/>
</dbReference>
<dbReference type="GeneID" id="33058786"/>
<dbReference type="RefSeq" id="WP_062844835.1">
    <property type="nucleotide sequence ID" value="NZ_CP014945.1"/>
</dbReference>
<dbReference type="Proteomes" id="UP000076104">
    <property type="component" value="Chromosome"/>
</dbReference>
<evidence type="ECO:0000259" key="1">
    <source>
        <dbReference type="SMART" id="SM00507"/>
    </source>
</evidence>
<name>A0ABN4N7Q6_9GAMM</name>
<feature type="domain" description="HNH nuclease" evidence="1">
    <location>
        <begin position="218"/>
        <end position="271"/>
    </location>
</feature>
<evidence type="ECO:0000313" key="2">
    <source>
        <dbReference type="EMBL" id="AMT97249.1"/>
    </source>
</evidence>
<proteinExistence type="predicted"/>
<protein>
    <submittedName>
        <fullName evidence="2">HNH nuclease</fullName>
    </submittedName>
</protein>